<protein>
    <submittedName>
        <fullName evidence="3">Methylthioribulose-1-phosphate dehydratase</fullName>
    </submittedName>
</protein>
<dbReference type="OrthoDB" id="5427664at2759"/>
<dbReference type="AlphaFoldDB" id="A0A9W9MRR8"/>
<evidence type="ECO:0000256" key="2">
    <source>
        <dbReference type="SAM" id="Phobius"/>
    </source>
</evidence>
<keyword evidence="2" id="KW-1133">Transmembrane helix</keyword>
<feature type="transmembrane region" description="Helical" evidence="2">
    <location>
        <begin position="30"/>
        <end position="50"/>
    </location>
</feature>
<comment type="caution">
    <text evidence="3">The sequence shown here is derived from an EMBL/GenBank/DDBJ whole genome shotgun (WGS) entry which is preliminary data.</text>
</comment>
<evidence type="ECO:0000313" key="3">
    <source>
        <dbReference type="EMBL" id="KAJ5206245.1"/>
    </source>
</evidence>
<reference evidence="3" key="1">
    <citation type="submission" date="2022-11" db="EMBL/GenBank/DDBJ databases">
        <authorList>
            <person name="Petersen C."/>
        </authorList>
    </citation>
    <scope>NUCLEOTIDE SEQUENCE</scope>
    <source>
        <strain evidence="3">IBT 16849</strain>
    </source>
</reference>
<evidence type="ECO:0000256" key="1">
    <source>
        <dbReference type="SAM" id="MobiDB-lite"/>
    </source>
</evidence>
<reference evidence="3" key="2">
    <citation type="journal article" date="2023" name="IMA Fungus">
        <title>Comparative genomic study of the Penicillium genus elucidates a diverse pangenome and 15 lateral gene transfer events.</title>
        <authorList>
            <person name="Petersen C."/>
            <person name="Sorensen T."/>
            <person name="Nielsen M.R."/>
            <person name="Sondergaard T.E."/>
            <person name="Sorensen J.L."/>
            <person name="Fitzpatrick D.A."/>
            <person name="Frisvad J.C."/>
            <person name="Nielsen K.L."/>
        </authorList>
    </citation>
    <scope>NUCLEOTIDE SEQUENCE</scope>
    <source>
        <strain evidence="3">IBT 16849</strain>
    </source>
</reference>
<feature type="region of interest" description="Disordered" evidence="1">
    <location>
        <begin position="1"/>
        <end position="20"/>
    </location>
</feature>
<gene>
    <name evidence="3" type="ORF">N7472_002693</name>
</gene>
<keyword evidence="2" id="KW-0812">Transmembrane</keyword>
<sequence length="132" mass="14115">MAGSCSYDCSLPGSPSTGTSDSDITGIGVIANYIATAGLSILVITIYYCFVYDPSQDPFDNVRGKTILSQSNPVDDFILGGLRSSARYVFKHLFGFDQMGPRANCVYSARTLVSLFYTPVIPTDAEAKSVSS</sequence>
<keyword evidence="2" id="KW-0472">Membrane</keyword>
<evidence type="ECO:0000313" key="4">
    <source>
        <dbReference type="Proteomes" id="UP001150879"/>
    </source>
</evidence>
<proteinExistence type="predicted"/>
<keyword evidence="4" id="KW-1185">Reference proteome</keyword>
<accession>A0A9W9MRR8</accession>
<dbReference type="EMBL" id="JAPQKP010000002">
    <property type="protein sequence ID" value="KAJ5206245.1"/>
    <property type="molecule type" value="Genomic_DNA"/>
</dbReference>
<organism evidence="3 4">
    <name type="scientific">Penicillium cf. griseofulvum</name>
    <dbReference type="NCBI Taxonomy" id="2972120"/>
    <lineage>
        <taxon>Eukaryota</taxon>
        <taxon>Fungi</taxon>
        <taxon>Dikarya</taxon>
        <taxon>Ascomycota</taxon>
        <taxon>Pezizomycotina</taxon>
        <taxon>Eurotiomycetes</taxon>
        <taxon>Eurotiomycetidae</taxon>
        <taxon>Eurotiales</taxon>
        <taxon>Aspergillaceae</taxon>
        <taxon>Penicillium</taxon>
    </lineage>
</organism>
<dbReference type="Proteomes" id="UP001150879">
    <property type="component" value="Unassembled WGS sequence"/>
</dbReference>
<name>A0A9W9MRR8_9EURO</name>